<accession>A0ABU0LHH5</accession>
<protein>
    <submittedName>
        <fullName evidence="1">Uncharacterized protein</fullName>
    </submittedName>
</protein>
<dbReference type="RefSeq" id="WP_237346286.1">
    <property type="nucleotide sequence ID" value="NZ_JABWGX010000017.1"/>
</dbReference>
<evidence type="ECO:0000313" key="2">
    <source>
        <dbReference type="Proteomes" id="UP001241747"/>
    </source>
</evidence>
<reference evidence="1 2" key="1">
    <citation type="submission" date="2023-07" db="EMBL/GenBank/DDBJ databases">
        <title>Genomic Encyclopedia of Type Strains, Phase IV (KMG-IV): sequencing the most valuable type-strain genomes for metagenomic binning, comparative biology and taxonomic classification.</title>
        <authorList>
            <person name="Goeker M."/>
        </authorList>
    </citation>
    <scope>NUCLEOTIDE SEQUENCE [LARGE SCALE GENOMIC DNA]</scope>
    <source>
        <strain evidence="1 2">DSM 3770</strain>
    </source>
</reference>
<sequence>MKVRVSSRGIEGLGGRLGARVLTSAAEKAAARAAADLARRIATATGATPTIAGTPARPLVRVGDAAVLDRVRGDAGREGDPVLDRVRLDFNRRRRAARTAGEGTP</sequence>
<proteinExistence type="predicted"/>
<keyword evidence="2" id="KW-1185">Reference proteome</keyword>
<name>A0ABU0LHH5_XANAG</name>
<comment type="caution">
    <text evidence="1">The sequence shown here is derived from an EMBL/GenBank/DDBJ whole genome shotgun (WGS) entry which is preliminary data.</text>
</comment>
<evidence type="ECO:0000313" key="1">
    <source>
        <dbReference type="EMBL" id="MDQ0506548.1"/>
    </source>
</evidence>
<gene>
    <name evidence="1" type="ORF">QOZ94_003359</name>
</gene>
<dbReference type="Proteomes" id="UP001241747">
    <property type="component" value="Unassembled WGS sequence"/>
</dbReference>
<organism evidence="1 2">
    <name type="scientific">Xanthobacter agilis</name>
    <dbReference type="NCBI Taxonomy" id="47492"/>
    <lineage>
        <taxon>Bacteria</taxon>
        <taxon>Pseudomonadati</taxon>
        <taxon>Pseudomonadota</taxon>
        <taxon>Alphaproteobacteria</taxon>
        <taxon>Hyphomicrobiales</taxon>
        <taxon>Xanthobacteraceae</taxon>
        <taxon>Xanthobacter</taxon>
    </lineage>
</organism>
<dbReference type="EMBL" id="JAUSVY010000008">
    <property type="protein sequence ID" value="MDQ0506548.1"/>
    <property type="molecule type" value="Genomic_DNA"/>
</dbReference>